<reference evidence="3" key="2">
    <citation type="submission" date="2016-02" db="EMBL/GenBank/DDBJ databases">
        <title>Genome sequencing of Aspergillus luchuensis NBRC 4314.</title>
        <authorList>
            <person name="Yamada O."/>
        </authorList>
    </citation>
    <scope>NUCLEOTIDE SEQUENCE [LARGE SCALE GENOMIC DNA]</scope>
    <source>
        <strain evidence="3">RIB 2604</strain>
    </source>
</reference>
<dbReference type="AlphaFoldDB" id="A0A146FBD8"/>
<proteinExistence type="predicted"/>
<comment type="caution">
    <text evidence="2">The sequence shown here is derived from an EMBL/GenBank/DDBJ whole genome shotgun (WGS) entry which is preliminary data.</text>
</comment>
<feature type="region of interest" description="Disordered" evidence="1">
    <location>
        <begin position="1"/>
        <end position="42"/>
    </location>
</feature>
<evidence type="ECO:0000313" key="3">
    <source>
        <dbReference type="Proteomes" id="UP000075230"/>
    </source>
</evidence>
<sequence length="147" mass="16520">MDAMIRVDGSDSPRQRTCTVTSRLSYKKQSKLSGGERTGTPHSITEDVAYKLGAWSWWERGVFTLDEEFASELDRHEVKRHGRGVYQGSESSRTELSRIKGLNGGRKTERKRGENQKNEGANGLKYEGSGVFVRLVWAVWITGQVAV</sequence>
<feature type="region of interest" description="Disordered" evidence="1">
    <location>
        <begin position="84"/>
        <end position="121"/>
    </location>
</feature>
<dbReference type="Proteomes" id="UP000075230">
    <property type="component" value="Unassembled WGS sequence"/>
</dbReference>
<name>A0A146FBD8_ASPKA</name>
<evidence type="ECO:0000313" key="2">
    <source>
        <dbReference type="EMBL" id="GAT22843.1"/>
    </source>
</evidence>
<reference evidence="2 3" key="1">
    <citation type="journal article" date="2016" name="DNA Res.">
        <title>Genome sequence of Aspergillus luchuensis NBRC 4314.</title>
        <authorList>
            <person name="Yamada O."/>
            <person name="Machida M."/>
            <person name="Hosoyama A."/>
            <person name="Goto M."/>
            <person name="Takahashi T."/>
            <person name="Futagami T."/>
            <person name="Yamagata Y."/>
            <person name="Takeuchi M."/>
            <person name="Kobayashi T."/>
            <person name="Koike H."/>
            <person name="Abe K."/>
            <person name="Asai K."/>
            <person name="Arita M."/>
            <person name="Fujita N."/>
            <person name="Fukuda K."/>
            <person name="Higa K."/>
            <person name="Horikawa H."/>
            <person name="Ishikawa T."/>
            <person name="Jinno K."/>
            <person name="Kato Y."/>
            <person name="Kirimura K."/>
            <person name="Mizutani O."/>
            <person name="Nakasone K."/>
            <person name="Sano M."/>
            <person name="Shiraishi Y."/>
            <person name="Tsukahara M."/>
            <person name="Gomi K."/>
        </authorList>
    </citation>
    <scope>NUCLEOTIDE SEQUENCE [LARGE SCALE GENOMIC DNA]</scope>
    <source>
        <strain evidence="2 3">RIB 2604</strain>
    </source>
</reference>
<feature type="compositionally biased region" description="Polar residues" evidence="1">
    <location>
        <begin position="15"/>
        <end position="24"/>
    </location>
</feature>
<accession>A0A146FBD8</accession>
<protein>
    <submittedName>
        <fullName evidence="2">Neurolysin</fullName>
    </submittedName>
</protein>
<gene>
    <name evidence="2" type="ORF">RIB2604_01602590</name>
</gene>
<organism evidence="2 3">
    <name type="scientific">Aspergillus kawachii</name>
    <name type="common">White koji mold</name>
    <name type="synonym">Aspergillus awamori var. kawachi</name>
    <dbReference type="NCBI Taxonomy" id="1069201"/>
    <lineage>
        <taxon>Eukaryota</taxon>
        <taxon>Fungi</taxon>
        <taxon>Dikarya</taxon>
        <taxon>Ascomycota</taxon>
        <taxon>Pezizomycotina</taxon>
        <taxon>Eurotiomycetes</taxon>
        <taxon>Eurotiomycetidae</taxon>
        <taxon>Eurotiales</taxon>
        <taxon>Aspergillaceae</taxon>
        <taxon>Aspergillus</taxon>
        <taxon>Aspergillus subgen. Circumdati</taxon>
    </lineage>
</organism>
<evidence type="ECO:0000256" key="1">
    <source>
        <dbReference type="SAM" id="MobiDB-lite"/>
    </source>
</evidence>
<dbReference type="EMBL" id="BCWF01000016">
    <property type="protein sequence ID" value="GAT22843.1"/>
    <property type="molecule type" value="Genomic_DNA"/>
</dbReference>